<dbReference type="NCBIfam" id="TIGR03302">
    <property type="entry name" value="OM_YfiO"/>
    <property type="match status" value="1"/>
</dbReference>
<dbReference type="CDD" id="cd15830">
    <property type="entry name" value="BamD"/>
    <property type="match status" value="1"/>
</dbReference>
<dbReference type="Gene3D" id="1.25.40.10">
    <property type="entry name" value="Tetratricopeptide repeat domain"/>
    <property type="match status" value="1"/>
</dbReference>
<dbReference type="Pfam" id="PF13525">
    <property type="entry name" value="YfiO"/>
    <property type="match status" value="1"/>
</dbReference>
<name>A0A448VPQ1_9NEIS</name>
<accession>A0A448VPQ1</accession>
<evidence type="ECO:0000259" key="7">
    <source>
        <dbReference type="Pfam" id="PF13525"/>
    </source>
</evidence>
<protein>
    <recommendedName>
        <fullName evidence="6">Outer membrane protein assembly factor BamD</fullName>
    </recommendedName>
</protein>
<evidence type="ECO:0000256" key="3">
    <source>
        <dbReference type="ARBA" id="ARBA00023139"/>
    </source>
</evidence>
<dbReference type="InterPro" id="IPR039565">
    <property type="entry name" value="BamD-like"/>
</dbReference>
<dbReference type="KEGG" id="nwe:SAMEA3174300_0233"/>
<proteinExistence type="inferred from homology"/>
<organism evidence="8 9">
    <name type="scientific">Neisseria weaveri</name>
    <dbReference type="NCBI Taxonomy" id="28091"/>
    <lineage>
        <taxon>Bacteria</taxon>
        <taxon>Pseudomonadati</taxon>
        <taxon>Pseudomonadota</taxon>
        <taxon>Betaproteobacteria</taxon>
        <taxon>Neisseriales</taxon>
        <taxon>Neisseriaceae</taxon>
        <taxon>Neisseria</taxon>
    </lineage>
</organism>
<dbReference type="SUPFAM" id="SSF48452">
    <property type="entry name" value="TPR-like"/>
    <property type="match status" value="1"/>
</dbReference>
<sequence length="261" mass="30288">MVAVSLVLGGCATDGTVDKDAQITQDWTVDRLYTEAQDELNSGNYTRAIKLYEILESRFPNGRYAQQSQLDTAYAYYKDDEPEKALAAIDRFQRTHPRHPNLDYALYLKGLVLFNEDQSFLSKLASQDWSDRDPKANRDAYHAFDQLIKQYPNSKYVQDATERMAKLVDALGGNEIAVARYYMKRGAFLAAANRAQKVVQQYQNTRFVEEALAIMELAYIRLDNKQLAEDTHRILEKNFPSSPYLTKPWQLDAMPWWRYWK</sequence>
<feature type="domain" description="Outer membrane lipoprotein BamD-like" evidence="7">
    <location>
        <begin position="28"/>
        <end position="232"/>
    </location>
</feature>
<evidence type="ECO:0000256" key="1">
    <source>
        <dbReference type="ARBA" id="ARBA00022729"/>
    </source>
</evidence>
<dbReference type="GO" id="GO:1990063">
    <property type="term" value="C:Bam protein complex"/>
    <property type="evidence" value="ECO:0007669"/>
    <property type="project" value="TreeGrafter"/>
</dbReference>
<dbReference type="STRING" id="28091.SAMEA3174300_00233"/>
<dbReference type="PANTHER" id="PTHR37423">
    <property type="entry name" value="SOLUBLE LYTIC MUREIN TRANSGLYCOSYLASE-RELATED"/>
    <property type="match status" value="1"/>
</dbReference>
<dbReference type="GO" id="GO:0043165">
    <property type="term" value="P:Gram-negative-bacterium-type cell outer membrane assembly"/>
    <property type="evidence" value="ECO:0007669"/>
    <property type="project" value="UniProtKB-UniRule"/>
</dbReference>
<evidence type="ECO:0000256" key="2">
    <source>
        <dbReference type="ARBA" id="ARBA00023136"/>
    </source>
</evidence>
<evidence type="ECO:0000313" key="9">
    <source>
        <dbReference type="Proteomes" id="UP000272771"/>
    </source>
</evidence>
<dbReference type="HAMAP" id="MF_00922">
    <property type="entry name" value="OM_assembly_BamD"/>
    <property type="match status" value="1"/>
</dbReference>
<dbReference type="EMBL" id="LR134533">
    <property type="protein sequence ID" value="VEJ51770.1"/>
    <property type="molecule type" value="Genomic_DNA"/>
</dbReference>
<comment type="function">
    <text evidence="6">Part of the outer membrane protein assembly complex, which is involved in assembly and insertion of beta-barrel proteins into the outer membrane.</text>
</comment>
<keyword evidence="5" id="KW-0449">Lipoprotein</keyword>
<comment type="similarity">
    <text evidence="6">Belongs to the BamD family.</text>
</comment>
<comment type="subunit">
    <text evidence="6">Part of the Bam complex.</text>
</comment>
<dbReference type="InterPro" id="IPR017689">
    <property type="entry name" value="BamD"/>
</dbReference>
<evidence type="ECO:0000313" key="8">
    <source>
        <dbReference type="EMBL" id="VEJ51770.1"/>
    </source>
</evidence>
<keyword evidence="9" id="KW-1185">Reference proteome</keyword>
<keyword evidence="3" id="KW-0564">Palmitate</keyword>
<dbReference type="Proteomes" id="UP000272771">
    <property type="component" value="Chromosome"/>
</dbReference>
<keyword evidence="4 6" id="KW-0998">Cell outer membrane</keyword>
<comment type="subcellular location">
    <subcellularLocation>
        <location evidence="6">Cell outer membrane</location>
    </subcellularLocation>
</comment>
<evidence type="ECO:0000256" key="4">
    <source>
        <dbReference type="ARBA" id="ARBA00023237"/>
    </source>
</evidence>
<dbReference type="AlphaFoldDB" id="A0A448VPQ1"/>
<dbReference type="GO" id="GO:0051205">
    <property type="term" value="P:protein insertion into membrane"/>
    <property type="evidence" value="ECO:0007669"/>
    <property type="project" value="UniProtKB-UniRule"/>
</dbReference>
<keyword evidence="2 6" id="KW-0472">Membrane</keyword>
<reference evidence="8 9" key="1">
    <citation type="submission" date="2018-12" db="EMBL/GenBank/DDBJ databases">
        <authorList>
            <consortium name="Pathogen Informatics"/>
        </authorList>
    </citation>
    <scope>NUCLEOTIDE SEQUENCE [LARGE SCALE GENOMIC DNA]</scope>
    <source>
        <strain evidence="8 9">NCTC12742</strain>
    </source>
</reference>
<dbReference type="PANTHER" id="PTHR37423:SF1">
    <property type="entry name" value="OUTER MEMBRANE PROTEIN ASSEMBLY FACTOR BAMD"/>
    <property type="match status" value="1"/>
</dbReference>
<keyword evidence="1 6" id="KW-0732">Signal</keyword>
<dbReference type="InterPro" id="IPR011990">
    <property type="entry name" value="TPR-like_helical_dom_sf"/>
</dbReference>
<evidence type="ECO:0000256" key="6">
    <source>
        <dbReference type="HAMAP-Rule" id="MF_00922"/>
    </source>
</evidence>
<gene>
    <name evidence="8" type="primary">comL</name>
    <name evidence="6" type="synonym">bamD</name>
    <name evidence="8" type="ORF">NCTC12742_01675</name>
</gene>
<evidence type="ECO:0000256" key="5">
    <source>
        <dbReference type="ARBA" id="ARBA00023288"/>
    </source>
</evidence>